<name>U1X078_ANEAE</name>
<dbReference type="Proteomes" id="UP000016511">
    <property type="component" value="Unassembled WGS sequence"/>
</dbReference>
<accession>U1X078</accession>
<dbReference type="eggNOG" id="ENOG503371K">
    <property type="taxonomic scope" value="Bacteria"/>
</dbReference>
<reference evidence="2 3" key="1">
    <citation type="submission" date="2013-08" db="EMBL/GenBank/DDBJ databases">
        <authorList>
            <person name="Weinstock G."/>
            <person name="Sodergren E."/>
            <person name="Wylie T."/>
            <person name="Fulton L."/>
            <person name="Fulton R."/>
            <person name="Fronick C."/>
            <person name="O'Laughlin M."/>
            <person name="Godfrey J."/>
            <person name="Miner T."/>
            <person name="Herter B."/>
            <person name="Appelbaum E."/>
            <person name="Cordes M."/>
            <person name="Lek S."/>
            <person name="Wollam A."/>
            <person name="Pepin K.H."/>
            <person name="Palsikar V.B."/>
            <person name="Mitreva M."/>
            <person name="Wilson R.K."/>
        </authorList>
    </citation>
    <scope>NUCLEOTIDE SEQUENCE [LARGE SCALE GENOMIC DNA]</scope>
    <source>
        <strain evidence="2 3">ATCC 12856</strain>
    </source>
</reference>
<proteinExistence type="predicted"/>
<evidence type="ECO:0000313" key="3">
    <source>
        <dbReference type="Proteomes" id="UP000016511"/>
    </source>
</evidence>
<dbReference type="HOGENOM" id="CLU_150010_1_0_9"/>
<dbReference type="EMBL" id="AWSJ01000237">
    <property type="protein sequence ID" value="ERI07923.1"/>
    <property type="molecule type" value="Genomic_DNA"/>
</dbReference>
<evidence type="ECO:0000259" key="1">
    <source>
        <dbReference type="Pfam" id="PF11181"/>
    </source>
</evidence>
<organism evidence="2 3">
    <name type="scientific">Aneurinibacillus aneurinilyticus ATCC 12856</name>
    <dbReference type="NCBI Taxonomy" id="649747"/>
    <lineage>
        <taxon>Bacteria</taxon>
        <taxon>Bacillati</taxon>
        <taxon>Bacillota</taxon>
        <taxon>Bacilli</taxon>
        <taxon>Bacillales</taxon>
        <taxon>Paenibacillaceae</taxon>
        <taxon>Aneurinibacillus group</taxon>
        <taxon>Aneurinibacillus</taxon>
    </lineage>
</organism>
<evidence type="ECO:0000313" key="2">
    <source>
        <dbReference type="EMBL" id="ERI07923.1"/>
    </source>
</evidence>
<protein>
    <recommendedName>
        <fullName evidence="1">General stress protein 17M-like domain-containing protein</fullName>
    </recommendedName>
</protein>
<keyword evidence="3" id="KW-1185">Reference proteome</keyword>
<dbReference type="STRING" id="649747.HMPREF0083_03931"/>
<dbReference type="AlphaFoldDB" id="U1X078"/>
<sequence>MWKGIHVTTLEKYEKERGYTMNTNCKVQEYENTVQAYQAVNSLQNAGYTKDNMYLFAHDKNISKDLTDTTDTQNMGVSEKGVIDTVANMFKSRGDELRNEFKNLGFTQAEAEQYEARLDQGKVLLVVKDYRDNLDRYL</sequence>
<dbReference type="PATRIC" id="fig|649747.3.peg.3571"/>
<feature type="domain" description="General stress protein 17M-like" evidence="1">
    <location>
        <begin position="26"/>
        <end position="121"/>
    </location>
</feature>
<dbReference type="InterPro" id="IPR025889">
    <property type="entry name" value="GSP17M-like_dom"/>
</dbReference>
<gene>
    <name evidence="2" type="ORF">HMPREF0083_03931</name>
</gene>
<dbReference type="Pfam" id="PF11181">
    <property type="entry name" value="YflT"/>
    <property type="match status" value="1"/>
</dbReference>
<comment type="caution">
    <text evidence="2">The sequence shown here is derived from an EMBL/GenBank/DDBJ whole genome shotgun (WGS) entry which is preliminary data.</text>
</comment>